<dbReference type="GO" id="GO:0005829">
    <property type="term" value="C:cytosol"/>
    <property type="evidence" value="ECO:0007669"/>
    <property type="project" value="TreeGrafter"/>
</dbReference>
<dbReference type="AlphaFoldDB" id="B4RHA6"/>
<keyword evidence="3" id="KW-0378">Hydrolase</keyword>
<dbReference type="InterPro" id="IPR005269">
    <property type="entry name" value="LOG"/>
</dbReference>
<dbReference type="PANTHER" id="PTHR31223:SF70">
    <property type="entry name" value="LOG FAMILY PROTEIN YJL055W"/>
    <property type="match status" value="1"/>
</dbReference>
<dbReference type="SUPFAM" id="SSF102405">
    <property type="entry name" value="MCP/YpsA-like"/>
    <property type="match status" value="1"/>
</dbReference>
<dbReference type="InterPro" id="IPR031100">
    <property type="entry name" value="LOG_fam"/>
</dbReference>
<evidence type="ECO:0000313" key="4">
    <source>
        <dbReference type="EMBL" id="ACG77366.1"/>
    </source>
</evidence>
<sequence>MKSVCIYCGSSPGTDPRFMEEAVAAGTLIAREGLTLVYGGGRVGLMGAVADAALAAGGKVVGVMPADLVSQEIAHTGLTELVVVNSMHERKWRMAELSDGFLCLPGGPGTFEEIFEQWTWALLGFHAKPCGFVNVSGYYDLLRATIQQMADNGFIAQQYVDMLVYADSTAEAIERFRAYVPPPPKWGVAPVEQRY</sequence>
<dbReference type="NCBIfam" id="TIGR00730">
    <property type="entry name" value="Rossman fold protein, TIGR00730 family"/>
    <property type="match status" value="1"/>
</dbReference>
<dbReference type="OrthoDB" id="9801098at2"/>
<keyword evidence="3" id="KW-0203">Cytokinin biosynthesis</keyword>
<gene>
    <name evidence="4" type="ordered locus">PHZ_c0952</name>
</gene>
<evidence type="ECO:0000256" key="2">
    <source>
        <dbReference type="ARBA" id="ARBA00006763"/>
    </source>
</evidence>
<accession>B4RHA6</accession>
<dbReference type="Gene3D" id="3.40.50.450">
    <property type="match status" value="1"/>
</dbReference>
<protein>
    <recommendedName>
        <fullName evidence="3">Cytokinin riboside 5'-monophosphate phosphoribohydrolase</fullName>
        <ecNumber evidence="3">3.2.2.n1</ecNumber>
    </recommendedName>
</protein>
<proteinExistence type="inferred from homology"/>
<evidence type="ECO:0000256" key="1">
    <source>
        <dbReference type="ARBA" id="ARBA00000274"/>
    </source>
</evidence>
<keyword evidence="5" id="KW-1185">Reference proteome</keyword>
<dbReference type="STRING" id="450851.PHZ_c0952"/>
<comment type="similarity">
    <text evidence="2 3">Belongs to the LOG family.</text>
</comment>
<dbReference type="EMBL" id="CP000747">
    <property type="protein sequence ID" value="ACG77366.1"/>
    <property type="molecule type" value="Genomic_DNA"/>
</dbReference>
<dbReference type="KEGG" id="pzu:PHZ_c0952"/>
<name>B4RHA6_PHEZH</name>
<dbReference type="GO" id="GO:0008714">
    <property type="term" value="F:AMP nucleosidase activity"/>
    <property type="evidence" value="ECO:0007669"/>
    <property type="project" value="UniProtKB-EC"/>
</dbReference>
<dbReference type="GO" id="GO:0009691">
    <property type="term" value="P:cytokinin biosynthetic process"/>
    <property type="evidence" value="ECO:0007669"/>
    <property type="project" value="UniProtKB-UniRule"/>
</dbReference>
<dbReference type="eggNOG" id="COG1611">
    <property type="taxonomic scope" value="Bacteria"/>
</dbReference>
<dbReference type="RefSeq" id="WP_012521514.1">
    <property type="nucleotide sequence ID" value="NC_011144.1"/>
</dbReference>
<dbReference type="Proteomes" id="UP000001868">
    <property type="component" value="Chromosome"/>
</dbReference>
<dbReference type="HOGENOM" id="CLU_058336_4_2_5"/>
<evidence type="ECO:0000256" key="3">
    <source>
        <dbReference type="RuleBase" id="RU363015"/>
    </source>
</evidence>
<organism evidence="4 5">
    <name type="scientific">Phenylobacterium zucineum (strain HLK1)</name>
    <dbReference type="NCBI Taxonomy" id="450851"/>
    <lineage>
        <taxon>Bacteria</taxon>
        <taxon>Pseudomonadati</taxon>
        <taxon>Pseudomonadota</taxon>
        <taxon>Alphaproteobacteria</taxon>
        <taxon>Caulobacterales</taxon>
        <taxon>Caulobacteraceae</taxon>
        <taxon>Phenylobacterium</taxon>
    </lineage>
</organism>
<reference evidence="4 5" key="1">
    <citation type="journal article" date="2008" name="BMC Genomics">
        <title>Complete genome of Phenylobacterium zucineum - a novel facultative intracellular bacterium isolated from human erythroleukemia cell line K562.</title>
        <authorList>
            <person name="Luo Y."/>
            <person name="Xu X."/>
            <person name="Ding Z."/>
            <person name="Liu Z."/>
            <person name="Zhang B."/>
            <person name="Yan Z."/>
            <person name="Sun J."/>
            <person name="Hu S."/>
            <person name="Hu X."/>
        </authorList>
    </citation>
    <scope>NUCLEOTIDE SEQUENCE [LARGE SCALE GENOMIC DNA]</scope>
    <source>
        <strain evidence="4 5">HLK1</strain>
    </source>
</reference>
<evidence type="ECO:0000313" key="5">
    <source>
        <dbReference type="Proteomes" id="UP000001868"/>
    </source>
</evidence>
<comment type="catalytic activity">
    <reaction evidence="1">
        <text>AMP + H2O = D-ribose 5-phosphate + adenine</text>
        <dbReference type="Rhea" id="RHEA:20129"/>
        <dbReference type="ChEBI" id="CHEBI:15377"/>
        <dbReference type="ChEBI" id="CHEBI:16708"/>
        <dbReference type="ChEBI" id="CHEBI:78346"/>
        <dbReference type="ChEBI" id="CHEBI:456215"/>
        <dbReference type="EC" id="3.2.2.4"/>
    </reaction>
</comment>
<dbReference type="Pfam" id="PF03641">
    <property type="entry name" value="Lysine_decarbox"/>
    <property type="match status" value="1"/>
</dbReference>
<dbReference type="PANTHER" id="PTHR31223">
    <property type="entry name" value="LOG FAMILY PROTEIN YJL055W"/>
    <property type="match status" value="1"/>
</dbReference>
<dbReference type="EC" id="3.2.2.n1" evidence="3"/>